<sequence>MSFYTPPEVLLRQCLRSGKIMTRYALASTACSSGPRRGYRAAVINQLGQPIVVESMPPHKPLKASEVLISTHAVGINFADILLWKGQYQVKLEPPFVPGMELSGKVVEVGADVKSYKAGDRVFAIVPNGGFAEMCVADSRVIGVCGGQDKGQFLKHQGVDHVVDYKTEKIRDRVKEITGSKGVNVAVDQVGGETLLDCVK</sequence>
<organism evidence="2 3">
    <name type="scientific">Elysia marginata</name>
    <dbReference type="NCBI Taxonomy" id="1093978"/>
    <lineage>
        <taxon>Eukaryota</taxon>
        <taxon>Metazoa</taxon>
        <taxon>Spiralia</taxon>
        <taxon>Lophotrochozoa</taxon>
        <taxon>Mollusca</taxon>
        <taxon>Gastropoda</taxon>
        <taxon>Heterobranchia</taxon>
        <taxon>Euthyneura</taxon>
        <taxon>Panpulmonata</taxon>
        <taxon>Sacoglossa</taxon>
        <taxon>Placobranchoidea</taxon>
        <taxon>Plakobranchidae</taxon>
        <taxon>Elysia</taxon>
    </lineage>
</organism>
<dbReference type="Pfam" id="PF08240">
    <property type="entry name" value="ADH_N"/>
    <property type="match status" value="1"/>
</dbReference>
<dbReference type="InterPro" id="IPR011032">
    <property type="entry name" value="GroES-like_sf"/>
</dbReference>
<feature type="domain" description="Enoyl reductase (ER)" evidence="1">
    <location>
        <begin position="45"/>
        <end position="199"/>
    </location>
</feature>
<dbReference type="SUPFAM" id="SSF51735">
    <property type="entry name" value="NAD(P)-binding Rossmann-fold domains"/>
    <property type="match status" value="1"/>
</dbReference>
<dbReference type="PANTHER" id="PTHR43677:SF4">
    <property type="entry name" value="QUINONE OXIDOREDUCTASE-LIKE PROTEIN 2"/>
    <property type="match status" value="1"/>
</dbReference>
<dbReference type="SUPFAM" id="SSF50129">
    <property type="entry name" value="GroES-like"/>
    <property type="match status" value="1"/>
</dbReference>
<dbReference type="InterPro" id="IPR013154">
    <property type="entry name" value="ADH-like_N"/>
</dbReference>
<dbReference type="SMART" id="SM00829">
    <property type="entry name" value="PKS_ER"/>
    <property type="match status" value="1"/>
</dbReference>
<dbReference type="InterPro" id="IPR036291">
    <property type="entry name" value="NAD(P)-bd_dom_sf"/>
</dbReference>
<gene>
    <name evidence="2" type="ORF">ElyMa_005878900</name>
</gene>
<proteinExistence type="predicted"/>
<keyword evidence="3" id="KW-1185">Reference proteome</keyword>
<dbReference type="Gene3D" id="3.90.180.10">
    <property type="entry name" value="Medium-chain alcohol dehydrogenases, catalytic domain"/>
    <property type="match status" value="1"/>
</dbReference>
<comment type="caution">
    <text evidence="2">The sequence shown here is derived from an EMBL/GenBank/DDBJ whole genome shotgun (WGS) entry which is preliminary data.</text>
</comment>
<dbReference type="Gene3D" id="3.40.50.720">
    <property type="entry name" value="NAD(P)-binding Rossmann-like Domain"/>
    <property type="match status" value="1"/>
</dbReference>
<evidence type="ECO:0000313" key="2">
    <source>
        <dbReference type="EMBL" id="GFR79599.1"/>
    </source>
</evidence>
<protein>
    <submittedName>
        <fullName evidence="2">Quinone oxidoreductase-like protein 2 homolog</fullName>
    </submittedName>
</protein>
<name>A0AAV4G2W8_9GAST</name>
<evidence type="ECO:0000259" key="1">
    <source>
        <dbReference type="SMART" id="SM00829"/>
    </source>
</evidence>
<dbReference type="AlphaFoldDB" id="A0AAV4G2W8"/>
<dbReference type="InterPro" id="IPR051397">
    <property type="entry name" value="Zn-ADH-like_protein"/>
</dbReference>
<dbReference type="PANTHER" id="PTHR43677">
    <property type="entry name" value="SHORT-CHAIN DEHYDROGENASE/REDUCTASE"/>
    <property type="match status" value="1"/>
</dbReference>
<reference evidence="2 3" key="1">
    <citation type="journal article" date="2021" name="Elife">
        <title>Chloroplast acquisition without the gene transfer in kleptoplastic sea slugs, Plakobranchus ocellatus.</title>
        <authorList>
            <person name="Maeda T."/>
            <person name="Takahashi S."/>
            <person name="Yoshida T."/>
            <person name="Shimamura S."/>
            <person name="Takaki Y."/>
            <person name="Nagai Y."/>
            <person name="Toyoda A."/>
            <person name="Suzuki Y."/>
            <person name="Arimoto A."/>
            <person name="Ishii H."/>
            <person name="Satoh N."/>
            <person name="Nishiyama T."/>
            <person name="Hasebe M."/>
            <person name="Maruyama T."/>
            <person name="Minagawa J."/>
            <person name="Obokata J."/>
            <person name="Shigenobu S."/>
        </authorList>
    </citation>
    <scope>NUCLEOTIDE SEQUENCE [LARGE SCALE GENOMIC DNA]</scope>
</reference>
<dbReference type="InterPro" id="IPR020843">
    <property type="entry name" value="ER"/>
</dbReference>
<feature type="non-terminal residue" evidence="2">
    <location>
        <position position="200"/>
    </location>
</feature>
<accession>A0AAV4G2W8</accession>
<dbReference type="GO" id="GO:0016491">
    <property type="term" value="F:oxidoreductase activity"/>
    <property type="evidence" value="ECO:0007669"/>
    <property type="project" value="InterPro"/>
</dbReference>
<dbReference type="EMBL" id="BMAT01011807">
    <property type="protein sequence ID" value="GFR79599.1"/>
    <property type="molecule type" value="Genomic_DNA"/>
</dbReference>
<dbReference type="Proteomes" id="UP000762676">
    <property type="component" value="Unassembled WGS sequence"/>
</dbReference>
<evidence type="ECO:0000313" key="3">
    <source>
        <dbReference type="Proteomes" id="UP000762676"/>
    </source>
</evidence>